<feature type="domain" description="Histone deacetylase" evidence="10">
    <location>
        <begin position="41"/>
        <end position="338"/>
    </location>
</feature>
<reference evidence="11" key="1">
    <citation type="submission" date="2022-07" db="EMBL/GenBank/DDBJ databases">
        <title>Phylogenomic reconstructions and comparative analyses of Kickxellomycotina fungi.</title>
        <authorList>
            <person name="Reynolds N.K."/>
            <person name="Stajich J.E."/>
            <person name="Barry K."/>
            <person name="Grigoriev I.V."/>
            <person name="Crous P."/>
            <person name="Smith M.E."/>
        </authorList>
    </citation>
    <scope>NUCLEOTIDE SEQUENCE</scope>
    <source>
        <strain evidence="11">NBRC 105413</strain>
    </source>
</reference>
<dbReference type="PANTHER" id="PTHR10625:SF5">
    <property type="entry name" value="HISTONE DEACETYLASE"/>
    <property type="match status" value="1"/>
</dbReference>
<dbReference type="EC" id="3.5.1.98" evidence="3"/>
<comment type="similarity">
    <text evidence="2">Belongs to the histone deacetylase family. HD type 2 subfamily.</text>
</comment>
<evidence type="ECO:0000259" key="10">
    <source>
        <dbReference type="Pfam" id="PF00850"/>
    </source>
</evidence>
<evidence type="ECO:0000256" key="1">
    <source>
        <dbReference type="ARBA" id="ARBA00004123"/>
    </source>
</evidence>
<evidence type="ECO:0000256" key="5">
    <source>
        <dbReference type="ARBA" id="ARBA00022801"/>
    </source>
</evidence>
<dbReference type="InterPro" id="IPR023801">
    <property type="entry name" value="His_deacetylse_dom"/>
</dbReference>
<keyword evidence="9" id="KW-0539">Nucleus</keyword>
<name>A0A9W7XLQ2_9FUNG</name>
<accession>A0A9W7XLQ2</accession>
<dbReference type="PANTHER" id="PTHR10625">
    <property type="entry name" value="HISTONE DEACETYLASE HDAC1-RELATED"/>
    <property type="match status" value="1"/>
</dbReference>
<dbReference type="InterPro" id="IPR037138">
    <property type="entry name" value="His_deacetylse_dom_sf"/>
</dbReference>
<sequence length="422" mass="47182">MVARKHAPSREILEDLGVRAGYVFDIRMTYHRNLDDAEDPHPEDPRRTYWIYNLLERADLLKLMTRVSFDPADMTQIRRVHKDKYISALQNTELMEKASLIEEQEKYDSVYLCSESFYCARLSSGALIELCVKVSTGILDCGFAIIRPPGHHACKSKAMGFCLLNNVAIATEEILYGRLADRVMIVDWDVHHGNGIQEVFIRNKSVLYCSLHRHDSGEFYPASEEGSMEEVGKDVAAGFNINIPWVANGMGDGDYMYAFKRIVVPVAKEFRPNLIIVAAGFDAAVNDPIGECIVTPGCYAAMTSMLKSVAGSKVVLALEGGYNLDAIANSSLACVKALLGIRWKAGVVPEEAVYNGYATLSEAEINGVPTGRHVYNKSWLATPDWDPEFEVPESYLVEPSDLGRDVVERVAKIHRRYWKCLQ</sequence>
<dbReference type="SUPFAM" id="SSF52768">
    <property type="entry name" value="Arginase/deacetylase"/>
    <property type="match status" value="1"/>
</dbReference>
<evidence type="ECO:0000256" key="7">
    <source>
        <dbReference type="ARBA" id="ARBA00023015"/>
    </source>
</evidence>
<keyword evidence="7" id="KW-0805">Transcription regulation</keyword>
<dbReference type="GO" id="GO:0000118">
    <property type="term" value="C:histone deacetylase complex"/>
    <property type="evidence" value="ECO:0007669"/>
    <property type="project" value="TreeGrafter"/>
</dbReference>
<keyword evidence="12" id="KW-1185">Reference proteome</keyword>
<keyword evidence="6" id="KW-0156">Chromatin regulator</keyword>
<comment type="subcellular location">
    <subcellularLocation>
        <location evidence="1">Nucleus</location>
    </subcellularLocation>
</comment>
<dbReference type="AlphaFoldDB" id="A0A9W7XLQ2"/>
<evidence type="ECO:0000256" key="4">
    <source>
        <dbReference type="ARBA" id="ARBA00022491"/>
    </source>
</evidence>
<dbReference type="GO" id="GO:0040029">
    <property type="term" value="P:epigenetic regulation of gene expression"/>
    <property type="evidence" value="ECO:0007669"/>
    <property type="project" value="TreeGrafter"/>
</dbReference>
<dbReference type="InterPro" id="IPR023696">
    <property type="entry name" value="Ureohydrolase_dom_sf"/>
</dbReference>
<evidence type="ECO:0000256" key="6">
    <source>
        <dbReference type="ARBA" id="ARBA00022853"/>
    </source>
</evidence>
<keyword evidence="5 11" id="KW-0378">Hydrolase</keyword>
<dbReference type="Proteomes" id="UP001145021">
    <property type="component" value="Unassembled WGS sequence"/>
</dbReference>
<gene>
    <name evidence="11" type="primary">HDA1</name>
    <name evidence="11" type="ORF">LPJ64_003093</name>
</gene>
<dbReference type="PRINTS" id="PR01270">
    <property type="entry name" value="HDASUPER"/>
</dbReference>
<comment type="caution">
    <text evidence="11">The sequence shown here is derived from an EMBL/GenBank/DDBJ whole genome shotgun (WGS) entry which is preliminary data.</text>
</comment>
<evidence type="ECO:0000256" key="3">
    <source>
        <dbReference type="ARBA" id="ARBA00012111"/>
    </source>
</evidence>
<proteinExistence type="inferred from homology"/>
<dbReference type="Pfam" id="PF00850">
    <property type="entry name" value="Hist_deacetyl"/>
    <property type="match status" value="1"/>
</dbReference>
<dbReference type="GO" id="GO:0141221">
    <property type="term" value="F:histone deacetylase activity, hydrolytic mechanism"/>
    <property type="evidence" value="ECO:0007669"/>
    <property type="project" value="UniProtKB-EC"/>
</dbReference>
<dbReference type="InterPro" id="IPR000286">
    <property type="entry name" value="HDACs"/>
</dbReference>
<dbReference type="EMBL" id="JANBOH010000112">
    <property type="protein sequence ID" value="KAJ1645317.1"/>
    <property type="molecule type" value="Genomic_DNA"/>
</dbReference>
<evidence type="ECO:0000313" key="11">
    <source>
        <dbReference type="EMBL" id="KAJ1645317.1"/>
    </source>
</evidence>
<dbReference type="Gene3D" id="3.40.800.20">
    <property type="entry name" value="Histone deacetylase domain"/>
    <property type="match status" value="1"/>
</dbReference>
<protein>
    <recommendedName>
        <fullName evidence="3">histone deacetylase</fullName>
        <ecNumber evidence="3">3.5.1.98</ecNumber>
    </recommendedName>
</protein>
<keyword evidence="4" id="KW-0678">Repressor</keyword>
<evidence type="ECO:0000256" key="2">
    <source>
        <dbReference type="ARBA" id="ARBA00007738"/>
    </source>
</evidence>
<evidence type="ECO:0000256" key="8">
    <source>
        <dbReference type="ARBA" id="ARBA00023163"/>
    </source>
</evidence>
<evidence type="ECO:0000256" key="9">
    <source>
        <dbReference type="ARBA" id="ARBA00023242"/>
    </source>
</evidence>
<evidence type="ECO:0000313" key="12">
    <source>
        <dbReference type="Proteomes" id="UP001145021"/>
    </source>
</evidence>
<organism evidence="11 12">
    <name type="scientific">Coemansia asiatica</name>
    <dbReference type="NCBI Taxonomy" id="1052880"/>
    <lineage>
        <taxon>Eukaryota</taxon>
        <taxon>Fungi</taxon>
        <taxon>Fungi incertae sedis</taxon>
        <taxon>Zoopagomycota</taxon>
        <taxon>Kickxellomycotina</taxon>
        <taxon>Kickxellomycetes</taxon>
        <taxon>Kickxellales</taxon>
        <taxon>Kickxellaceae</taxon>
        <taxon>Coemansia</taxon>
    </lineage>
</organism>
<keyword evidence="8" id="KW-0804">Transcription</keyword>